<dbReference type="Proteomes" id="UP000006322">
    <property type="component" value="Unassembled WGS sequence"/>
</dbReference>
<dbReference type="AlphaFoldDB" id="K7AB81"/>
<evidence type="ECO:0000313" key="2">
    <source>
        <dbReference type="Proteomes" id="UP000006322"/>
    </source>
</evidence>
<proteinExistence type="predicted"/>
<comment type="caution">
    <text evidence="1">The sequence shown here is derived from an EMBL/GenBank/DDBJ whole genome shotgun (WGS) entry which is preliminary data.</text>
</comment>
<name>K7AB81_9ALTE</name>
<evidence type="ECO:0000313" key="1">
    <source>
        <dbReference type="EMBL" id="GAC32635.1"/>
    </source>
</evidence>
<gene>
    <name evidence="1" type="ORF">GPLA_1725</name>
</gene>
<keyword evidence="2" id="KW-1185">Reference proteome</keyword>
<organism evidence="1 2">
    <name type="scientific">Paraglaciecola polaris LMG 21857</name>
    <dbReference type="NCBI Taxonomy" id="1129793"/>
    <lineage>
        <taxon>Bacteria</taxon>
        <taxon>Pseudomonadati</taxon>
        <taxon>Pseudomonadota</taxon>
        <taxon>Gammaproteobacteria</taxon>
        <taxon>Alteromonadales</taxon>
        <taxon>Alteromonadaceae</taxon>
        <taxon>Paraglaciecola</taxon>
    </lineage>
</organism>
<sequence>MHIFWNKHQLTPFSFYRCKVSDNFQYRILCFRFPFVLAALAMGKQSSRC</sequence>
<reference evidence="2" key="1">
    <citation type="journal article" date="2014" name="Environ. Microbiol.">
        <title>Comparative genomics of the marine bacterial genus Glaciecola reveals the high degree of genomic diversity and genomic characteristic for cold adaptation.</title>
        <authorList>
            <person name="Qin Q.L."/>
            <person name="Xie B.B."/>
            <person name="Yu Y."/>
            <person name="Shu Y.L."/>
            <person name="Rong J.C."/>
            <person name="Zhang Y.J."/>
            <person name="Zhao D.L."/>
            <person name="Chen X.L."/>
            <person name="Zhang X.Y."/>
            <person name="Chen B."/>
            <person name="Zhou B.C."/>
            <person name="Zhang Y.Z."/>
        </authorList>
    </citation>
    <scope>NUCLEOTIDE SEQUENCE [LARGE SCALE GENOMIC DNA]</scope>
    <source>
        <strain evidence="2">LMG 21857</strain>
    </source>
</reference>
<dbReference type="EMBL" id="BAER01000044">
    <property type="protein sequence ID" value="GAC32635.1"/>
    <property type="molecule type" value="Genomic_DNA"/>
</dbReference>
<accession>K7AB81</accession>
<protein>
    <submittedName>
        <fullName evidence="1">Uncharacterized protein</fullName>
    </submittedName>
</protein>